<feature type="transmembrane region" description="Helical" evidence="2">
    <location>
        <begin position="74"/>
        <end position="96"/>
    </location>
</feature>
<comment type="caution">
    <text evidence="3">The sequence shown here is derived from an EMBL/GenBank/DDBJ whole genome shotgun (WGS) entry which is preliminary data.</text>
</comment>
<keyword evidence="4" id="KW-1185">Reference proteome</keyword>
<dbReference type="Proteomes" id="UP001230504">
    <property type="component" value="Unassembled WGS sequence"/>
</dbReference>
<sequence length="281" mass="31826">MFFFFFKKEKRAGLLGRTLSYGDVLPIVTKREGTSDLVSNDHPTILAREKTFGDGVNGGICRVRMVAHAPFWRFGTFFLLVLSFTGSGVFAIYWFARVVSFFLARFFPDGVGIKARKLQFLSEVVRLYDAAGGGREQKRAAMLEYLQALEHLHVLISSHVRRLKFLISGRRRKKSMGRSSTRGQKRDKKNNNSGSNIGRRDGSGGSRKTQIVRDGRVGSLAWGRVVISCTGKGDDTPLRDWACSCFLWFFSGCHWRREKSKRRADAATIRPGGFFFFSFFC</sequence>
<evidence type="ECO:0000256" key="1">
    <source>
        <dbReference type="SAM" id="MobiDB-lite"/>
    </source>
</evidence>
<evidence type="ECO:0000313" key="4">
    <source>
        <dbReference type="Proteomes" id="UP001230504"/>
    </source>
</evidence>
<evidence type="ECO:0000256" key="2">
    <source>
        <dbReference type="SAM" id="Phobius"/>
    </source>
</evidence>
<dbReference type="GeneID" id="85435033"/>
<reference evidence="3" key="1">
    <citation type="submission" date="2021-06" db="EMBL/GenBank/DDBJ databases">
        <title>Comparative genomics, transcriptomics and evolutionary studies reveal genomic signatures of adaptation to plant cell wall in hemibiotrophic fungi.</title>
        <authorList>
            <consortium name="DOE Joint Genome Institute"/>
            <person name="Baroncelli R."/>
            <person name="Diaz J.F."/>
            <person name="Benocci T."/>
            <person name="Peng M."/>
            <person name="Battaglia E."/>
            <person name="Haridas S."/>
            <person name="Andreopoulos W."/>
            <person name="Labutti K."/>
            <person name="Pangilinan J."/>
            <person name="Floch G.L."/>
            <person name="Makela M.R."/>
            <person name="Henrissat B."/>
            <person name="Grigoriev I.V."/>
            <person name="Crouch J.A."/>
            <person name="De Vries R.P."/>
            <person name="Sukno S.A."/>
            <person name="Thon M.R."/>
        </authorList>
    </citation>
    <scope>NUCLEOTIDE SEQUENCE</scope>
    <source>
        <strain evidence="3">CBS 125086</strain>
    </source>
</reference>
<organism evidence="3 4">
    <name type="scientific">Colletotrichum navitas</name>
    <dbReference type="NCBI Taxonomy" id="681940"/>
    <lineage>
        <taxon>Eukaryota</taxon>
        <taxon>Fungi</taxon>
        <taxon>Dikarya</taxon>
        <taxon>Ascomycota</taxon>
        <taxon>Pezizomycotina</taxon>
        <taxon>Sordariomycetes</taxon>
        <taxon>Hypocreomycetidae</taxon>
        <taxon>Glomerellales</taxon>
        <taxon>Glomerellaceae</taxon>
        <taxon>Colletotrichum</taxon>
        <taxon>Colletotrichum graminicola species complex</taxon>
    </lineage>
</organism>
<keyword evidence="2" id="KW-1133">Transmembrane helix</keyword>
<proteinExistence type="predicted"/>
<dbReference type="EMBL" id="JAHLJV010000018">
    <property type="protein sequence ID" value="KAK1594753.1"/>
    <property type="molecule type" value="Genomic_DNA"/>
</dbReference>
<gene>
    <name evidence="3" type="ORF">LY79DRAFT_124431</name>
</gene>
<keyword evidence="2" id="KW-0472">Membrane</keyword>
<evidence type="ECO:0000313" key="3">
    <source>
        <dbReference type="EMBL" id="KAK1594753.1"/>
    </source>
</evidence>
<accession>A0AAD8V708</accession>
<dbReference type="RefSeq" id="XP_060415872.1">
    <property type="nucleotide sequence ID" value="XM_060550793.1"/>
</dbReference>
<feature type="region of interest" description="Disordered" evidence="1">
    <location>
        <begin position="171"/>
        <end position="210"/>
    </location>
</feature>
<dbReference type="AlphaFoldDB" id="A0AAD8V708"/>
<keyword evidence="2" id="KW-0812">Transmembrane</keyword>
<protein>
    <submittedName>
        <fullName evidence="3">Uncharacterized protein</fullName>
    </submittedName>
</protein>
<name>A0AAD8V708_9PEZI</name>